<gene>
    <name evidence="2" type="ORF">S7711_10360</name>
</gene>
<protein>
    <submittedName>
        <fullName evidence="2">Uncharacterized protein</fullName>
    </submittedName>
</protein>
<evidence type="ECO:0000256" key="1">
    <source>
        <dbReference type="SAM" id="MobiDB-lite"/>
    </source>
</evidence>
<dbReference type="EMBL" id="KL647645">
    <property type="protein sequence ID" value="KEY74221.1"/>
    <property type="molecule type" value="Genomic_DNA"/>
</dbReference>
<dbReference type="AlphaFoldDB" id="A0A084B9J2"/>
<feature type="region of interest" description="Disordered" evidence="1">
    <location>
        <begin position="68"/>
        <end position="97"/>
    </location>
</feature>
<name>A0A084B9J2_STACB</name>
<organism evidence="2 3">
    <name type="scientific">Stachybotrys chartarum (strain CBS 109288 / IBT 7711)</name>
    <name type="common">Toxic black mold</name>
    <name type="synonym">Stilbospora chartarum</name>
    <dbReference type="NCBI Taxonomy" id="1280523"/>
    <lineage>
        <taxon>Eukaryota</taxon>
        <taxon>Fungi</taxon>
        <taxon>Dikarya</taxon>
        <taxon>Ascomycota</taxon>
        <taxon>Pezizomycotina</taxon>
        <taxon>Sordariomycetes</taxon>
        <taxon>Hypocreomycetidae</taxon>
        <taxon>Hypocreales</taxon>
        <taxon>Stachybotryaceae</taxon>
        <taxon>Stachybotrys</taxon>
    </lineage>
</organism>
<dbReference type="Proteomes" id="UP000028045">
    <property type="component" value="Unassembled WGS sequence"/>
</dbReference>
<sequence>MAAASVMTGVGLGTLGKRQPRQSAFPTMRLGQFLNEVLSTDALLGPSTTPPRQMHPLALDLITKQKLDGPDAHASASASAGAGLQRPRSALTSRKTPSVLDIRIPSIEARRATYRLFLDKISDRLAASYQRFERPSNHSQRC</sequence>
<dbReference type="OrthoDB" id="10395436at2759"/>
<dbReference type="HOGENOM" id="CLU_2086356_0_0_1"/>
<feature type="compositionally biased region" description="Low complexity" evidence="1">
    <location>
        <begin position="72"/>
        <end position="83"/>
    </location>
</feature>
<keyword evidence="3" id="KW-1185">Reference proteome</keyword>
<proteinExistence type="predicted"/>
<accession>A0A084B9J2</accession>
<evidence type="ECO:0000313" key="2">
    <source>
        <dbReference type="EMBL" id="KEY74221.1"/>
    </source>
</evidence>
<reference evidence="2 3" key="1">
    <citation type="journal article" date="2014" name="BMC Genomics">
        <title>Comparative genome sequencing reveals chemotype-specific gene clusters in the toxigenic black mold Stachybotrys.</title>
        <authorList>
            <person name="Semeiks J."/>
            <person name="Borek D."/>
            <person name="Otwinowski Z."/>
            <person name="Grishin N.V."/>
        </authorList>
    </citation>
    <scope>NUCLEOTIDE SEQUENCE [LARGE SCALE GENOMIC DNA]</scope>
    <source>
        <strain evidence="3">CBS 109288 / IBT 7711</strain>
    </source>
</reference>
<evidence type="ECO:0000313" key="3">
    <source>
        <dbReference type="Proteomes" id="UP000028045"/>
    </source>
</evidence>